<feature type="region of interest" description="Disordered" evidence="1">
    <location>
        <begin position="949"/>
        <end position="1024"/>
    </location>
</feature>
<sequence>MGWNNDNETLSQITGSTNTDESPDEVNARINELLTPEVPAPAPQTQTPPAPMASTNPSDIKWNTDKETLDQLNKQNNVTTTTPYTGSTDNIKWNTDPETLAQLNGQAASLKPRTFGDMVQDMYKGAAAELYRAVGAVGKAAGSQYVQDLGENTAAYLDKNFVNRKSTMTEDYHDLVKDYYGSYADIPTQFVKGVTLGYGPDAVATPDNAGIMHKAAAGAAGLIGMSLPLAFGGEIIGAAKVIPAAWSASSKLLVRLGASTLRGGMLGGAYGAVKNTEHGQGDISRITNALKDAALFAGFGVGGELIGSLAARISPIAKSAMEKLLVQEKLADSNPDLFLRIKAGDAAGDAGRYINPKDIGDLETFKLSQLTAQEQAAISLVGAGRAATLGAGAGAAEPAKDWKERARNMTVGMFTFFLQHFAAPSAYKGLVPGMGRERVSVSTQQEKAAPTEGTANEGIAVKEIVGHTNELPAGGAMEMPSSIQDMLRAKLSDEAANKNRPDDFTLALQDATMGGTPRRPAQNAEYTPFEEELNKRIKDGAPKQGSANMPITTAVEPARKGEIPASDYFQNPEITTENMQLANKKADIVDTFGGFTQGADRLLLDHGFSQASIDILNTKEKANITERLQKQDVEEAASPDNKGSQAIETRDHSQVSAEEKAAYAQELRNKYGQHDDATMNTYKNWLMDDGWKFHDVQNMTPDDILWNISHKIKGREIKTEPQSSSAPDTTGAPVSEGQRPDMQKQLEALGVKPQSNDWEASAYPEKVKYITKLIESGGGGMPMSYEAAMEKLFKQTKEKPGALQRVALRKVSPKNVEEIRRTAKEKGVDIDVTGYTHTIDNSFINHALGEHDNIASEKSRGLEAITEKDIYRIPEITSTPDKVEYLPETKKSKATVLYIKRINGEVYYYEEIRHGRKELAAATLFKKRTALGEQMPQDETFLTQPNLLRGSSLDSNIPQPTEPVKLENEQAQSNAGEVAGKAEVRSEGEPVKDLKTPNGESTEFALGSRKDAKREHSPAEIEQARQGVISEIKRILGDNTKAEGFKGNRPPGLDEQLVKLGVKAHGMNVDLSKVDVKGMYKHYYGDDGRLHHVIKFAMTDPVDMKATGYHEVGHGIYRTLEAINRESDIDILENAYKESAAKNNTNVREEIAHAFRDYAIGKEKPRGFVQRIFDRIMNFINKLKGYFVKNDIRTPEDIFGEAYSGKLQKDYEGHMAEEDRLFAEYDKFMEQKGKRDSSDTPEFSLKETRGIEIEDKEVEARLTEARGIKTLSLPYRIKQTLTQAGQEFTRHFPLLSSKKDGAVIDILRQYENVPSYARTKAVDEMKVFVQGLGKEDYAVFERKLIFDDLKKDIGDAETPGILWDKELPFGLKSKEQVSDYLDNKIDPYIESHPALKSALQKRNERMIDIKQQLVDNKLLSEGVMKDDRYFHHQVLEYMALRAMGEAVYTGTSGESVGLRKKGWQLARKGSAKDFNTNYLESEYEVLAQSISQIETAKTLKILQSEADISAKLKEEAKAQGIKDWKELLPDDYTLWQPEKGNHFYRAQTITDKVLEDIAIGGEIDRGDMRTAFAMGRLKEQWAIPKRLARTLDNFRDFKDEGMLSNASANIQITWKQWILMNPYRLLKYNMNNMSGDIDIVLAYNPAIMKYTKQATTDLWHQYKNRELSPELKAELDNAMKKGVIGSGISISEIPDISKEGIFKMLTGESENAAVRWVGKAWQTSKDLTTLRENIMRLASYRYFKDIVKDRSDVYGASKKSEIDAIKNPDDRAAKLARELIGDYGNVSHAGQWIRRHMIPFYSWLEVNAPRYVNLMRNLKHEGRDAGSLGGVMAWKVGKLALKASMLYGAISIWNATMFPDEEKEIGEGGRKQLHVILGRRSDGSILSLRLQGALSDALSWFNLEDLPNDVKDVVSGKVPLSKKLTEMYKGPVEKVFQGMRPVEKSMIVEPLMGRSFYPDMWSPRPIRDKLQHILKTWSLDNIYDWATGKPKRGGDVTGKLVNDLAGLLTYTTDAGESAYYDTIKMTRDYLEKLGEEKPTALPTSRGTALYYYKQSLKYGDIEAARKYLDKYKNLGGKMSDVKASIKRADPLAMLPAKYRDKFMAGLDAEDRAKIERAKRWYRETYLGKEKMQLQPNIPADRQAAVLEQMKKLGVGK</sequence>
<feature type="compositionally biased region" description="Basic and acidic residues" evidence="1">
    <location>
        <begin position="648"/>
        <end position="659"/>
    </location>
</feature>
<evidence type="ECO:0000313" key="4">
    <source>
        <dbReference type="Proteomes" id="UP000060487"/>
    </source>
</evidence>
<feature type="compositionally biased region" description="Basic and acidic residues" evidence="1">
    <location>
        <begin position="980"/>
        <end position="995"/>
    </location>
</feature>
<feature type="compositionally biased region" description="Basic and acidic residues" evidence="1">
    <location>
        <begin position="1008"/>
        <end position="1023"/>
    </location>
</feature>
<accession>A0ABR5SBU4</accession>
<name>A0ABR5SBU4_9BACT</name>
<evidence type="ECO:0000313" key="3">
    <source>
        <dbReference type="EMBL" id="KWT73768.1"/>
    </source>
</evidence>
<evidence type="ECO:0000256" key="1">
    <source>
        <dbReference type="SAM" id="MobiDB-lite"/>
    </source>
</evidence>
<dbReference type="Proteomes" id="UP000060487">
    <property type="component" value="Unassembled WGS sequence"/>
</dbReference>
<dbReference type="EMBL" id="LNQR01000150">
    <property type="protein sequence ID" value="KWT73768.1"/>
    <property type="molecule type" value="Genomic_DNA"/>
</dbReference>
<evidence type="ECO:0000259" key="2">
    <source>
        <dbReference type="Pfam" id="PF18812"/>
    </source>
</evidence>
<gene>
    <name evidence="3" type="ORF">ASN18_3350</name>
</gene>
<dbReference type="InterPro" id="IPR041301">
    <property type="entry name" value="PBECR3"/>
</dbReference>
<feature type="compositionally biased region" description="Polar residues" evidence="1">
    <location>
        <begin position="1"/>
        <end position="20"/>
    </location>
</feature>
<reference evidence="3 4" key="1">
    <citation type="submission" date="2015-11" db="EMBL/GenBank/DDBJ databases">
        <authorList>
            <person name="Lin W."/>
        </authorList>
    </citation>
    <scope>NUCLEOTIDE SEQUENCE [LARGE SCALE GENOMIC DNA]</scope>
    <source>
        <strain evidence="3 4">HCH-1</strain>
    </source>
</reference>
<organism evidence="3 4">
    <name type="scientific">Candidatus Magnetominusculus xianensis</name>
    <dbReference type="NCBI Taxonomy" id="1748249"/>
    <lineage>
        <taxon>Bacteria</taxon>
        <taxon>Pseudomonadati</taxon>
        <taxon>Nitrospirota</taxon>
        <taxon>Nitrospiria</taxon>
        <taxon>Nitrospirales</taxon>
        <taxon>Nitrospiraceae</taxon>
        <taxon>Candidatus Magnetominusculus</taxon>
    </lineage>
</organism>
<dbReference type="Pfam" id="PF18812">
    <property type="entry name" value="PBECR3"/>
    <property type="match status" value="1"/>
</dbReference>
<protein>
    <recommendedName>
        <fullName evidence="2">Phage-Barnase-EndoU-ColicinE5/D-RelE like nuclease 3 domain-containing protein</fullName>
    </recommendedName>
</protein>
<feature type="compositionally biased region" description="Pro residues" evidence="1">
    <location>
        <begin position="38"/>
        <end position="51"/>
    </location>
</feature>
<dbReference type="RefSeq" id="WP_085053931.1">
    <property type="nucleotide sequence ID" value="NZ_LNQR01000150.1"/>
</dbReference>
<feature type="region of interest" description="Disordered" evidence="1">
    <location>
        <begin position="716"/>
        <end position="738"/>
    </location>
</feature>
<comment type="caution">
    <text evidence="3">The sequence shown here is derived from an EMBL/GenBank/DDBJ whole genome shotgun (WGS) entry which is preliminary data.</text>
</comment>
<feature type="region of interest" description="Disordered" evidence="1">
    <location>
        <begin position="630"/>
        <end position="659"/>
    </location>
</feature>
<keyword evidence="4" id="KW-1185">Reference proteome</keyword>
<feature type="region of interest" description="Disordered" evidence="1">
    <location>
        <begin position="1"/>
        <end position="62"/>
    </location>
</feature>
<feature type="domain" description="Phage-Barnase-EndoU-ColicinE5/D-RelE like nuclease 3" evidence="2">
    <location>
        <begin position="816"/>
        <end position="929"/>
    </location>
</feature>
<proteinExistence type="predicted"/>